<keyword evidence="3 14" id="KW-0812">Transmembrane</keyword>
<keyword evidence="15" id="KW-0732">Signal</keyword>
<dbReference type="GO" id="GO:0004888">
    <property type="term" value="F:transmembrane signaling receptor activity"/>
    <property type="evidence" value="ECO:0007669"/>
    <property type="project" value="InterPro"/>
</dbReference>
<keyword evidence="12 14" id="KW-0407">Ion channel</keyword>
<keyword evidence="4 14" id="KW-1133">Transmembrane helix</keyword>
<proteinExistence type="inferred from homology"/>
<evidence type="ECO:0000256" key="1">
    <source>
        <dbReference type="ARBA" id="ARBA00022448"/>
    </source>
</evidence>
<dbReference type="InterPro" id="IPR036719">
    <property type="entry name" value="Neuro-gated_channel_TM_sf"/>
</dbReference>
<dbReference type="FunFam" id="2.70.170.10:FF:000028">
    <property type="entry name" value="AcetylCholine Receptor"/>
    <property type="match status" value="1"/>
</dbReference>
<dbReference type="PROSITE" id="PS00236">
    <property type="entry name" value="NEUROTR_ION_CHANNEL"/>
    <property type="match status" value="1"/>
</dbReference>
<dbReference type="AlphaFoldDB" id="A0A814EZ68"/>
<reference evidence="18" key="1">
    <citation type="submission" date="2021-02" db="EMBL/GenBank/DDBJ databases">
        <authorList>
            <person name="Nowell W R."/>
        </authorList>
    </citation>
    <scope>NUCLEOTIDE SEQUENCE</scope>
    <source>
        <strain evidence="18">Ploen Becks lab</strain>
    </source>
</reference>
<feature type="transmembrane region" description="Helical" evidence="14">
    <location>
        <begin position="249"/>
        <end position="274"/>
    </location>
</feature>
<evidence type="ECO:0000256" key="7">
    <source>
        <dbReference type="ARBA" id="ARBA00023136"/>
    </source>
</evidence>
<comment type="subcellular location">
    <subcellularLocation>
        <location evidence="13">Synaptic cell membrane</location>
        <topology evidence="13">Multi-pass membrane protein</topology>
    </subcellularLocation>
</comment>
<evidence type="ECO:0000256" key="13">
    <source>
        <dbReference type="ARBA" id="ARBA00034099"/>
    </source>
</evidence>
<evidence type="ECO:0000256" key="9">
    <source>
        <dbReference type="ARBA" id="ARBA00023170"/>
    </source>
</evidence>
<dbReference type="OrthoDB" id="5975154at2759"/>
<keyword evidence="6 14" id="KW-0406">Ion transport</keyword>
<evidence type="ECO:0000256" key="10">
    <source>
        <dbReference type="ARBA" id="ARBA00023180"/>
    </source>
</evidence>
<comment type="caution">
    <text evidence="18">The sequence shown here is derived from an EMBL/GenBank/DDBJ whole genome shotgun (WGS) entry which is preliminary data.</text>
</comment>
<evidence type="ECO:0000256" key="14">
    <source>
        <dbReference type="RuleBase" id="RU000687"/>
    </source>
</evidence>
<evidence type="ECO:0000259" key="17">
    <source>
        <dbReference type="Pfam" id="PF02932"/>
    </source>
</evidence>
<dbReference type="CDD" id="cd18997">
    <property type="entry name" value="LGIC_ECD_nAChR"/>
    <property type="match status" value="1"/>
</dbReference>
<keyword evidence="10" id="KW-0325">Glycoprotein</keyword>
<dbReference type="PRINTS" id="PR00254">
    <property type="entry name" value="NICOTINICR"/>
</dbReference>
<dbReference type="PRINTS" id="PR00252">
    <property type="entry name" value="NRIONCHANNEL"/>
</dbReference>
<keyword evidence="11" id="KW-1071">Ligand-gated ion channel</keyword>
<dbReference type="Pfam" id="PF02931">
    <property type="entry name" value="Neur_chan_LBD"/>
    <property type="match status" value="1"/>
</dbReference>
<dbReference type="EMBL" id="CAJNOC010003244">
    <property type="protein sequence ID" value="CAF0974215.1"/>
    <property type="molecule type" value="Genomic_DNA"/>
</dbReference>
<dbReference type="Proteomes" id="UP000663879">
    <property type="component" value="Unassembled WGS sequence"/>
</dbReference>
<feature type="transmembrane region" description="Helical" evidence="14">
    <location>
        <begin position="281"/>
        <end position="299"/>
    </location>
</feature>
<keyword evidence="8" id="KW-1015">Disulfide bond</keyword>
<sequence length="518" mass="60507">MIFIILNILYTGVFSHNILTDEHFLYKKLLKNYEPSVRPVNEHTRTLNIFFRLKLTQVLELSEKDQTLITNIWIEQQWFDEFLKWNSSEYSGITSLRMPTNRIWLPDTYIYNSASLDNSQGSITGPYAMVNNNGLVKFPVPMKLKSNCEVDIAYFPFDEQICYLKFASWLYDLATINFTTLSNSNSNKAKRNEFRIEEDSLDSKIDLSGYIDNSGWILMGVDLIRREKLNNSNGIHPELIYFIQIKRRYLYYVFNVILPCAMLSTLTCLTFWLPCVSGEKVTLGLTCFVAYSVFMLMVAEKVPTTSEKVPIISIYLTIVMSFTSMSVIMAVIVTNVNEKSKQKFTKDNRMPRLIRKIFIKYLAKYLGLQKQAKDLLRVILKRKDSDKQFSPSDFLSDLCLKHKFKESDLSDSEEIWLRNNIFDDSKYSDSELEQKNDATLPCTSKKSVNYTKERVKYKVKRDDLSLYFAYEYALMGLVLDRLFFWIYASFTLVSYLTTLFVFPFLVQSSKKSYSKEIP</sequence>
<feature type="transmembrane region" description="Helical" evidence="14">
    <location>
        <begin position="311"/>
        <end position="336"/>
    </location>
</feature>
<dbReference type="SUPFAM" id="SSF63712">
    <property type="entry name" value="Nicotinic receptor ligand binding domain-like"/>
    <property type="match status" value="1"/>
</dbReference>
<evidence type="ECO:0000256" key="8">
    <source>
        <dbReference type="ARBA" id="ARBA00023157"/>
    </source>
</evidence>
<evidence type="ECO:0000256" key="15">
    <source>
        <dbReference type="SAM" id="SignalP"/>
    </source>
</evidence>
<keyword evidence="1 14" id="KW-0813">Transport</keyword>
<feature type="domain" description="Neurotransmitter-gated ion-channel transmembrane" evidence="17">
    <location>
        <begin position="256"/>
        <end position="493"/>
    </location>
</feature>
<evidence type="ECO:0000256" key="6">
    <source>
        <dbReference type="ARBA" id="ARBA00023065"/>
    </source>
</evidence>
<dbReference type="Gene3D" id="2.70.170.10">
    <property type="entry name" value="Neurotransmitter-gated ion-channel ligand-binding domain"/>
    <property type="match status" value="1"/>
</dbReference>
<keyword evidence="19" id="KW-1185">Reference proteome</keyword>
<dbReference type="InterPro" id="IPR006029">
    <property type="entry name" value="Neurotrans-gated_channel_TM"/>
</dbReference>
<dbReference type="GO" id="GO:0022848">
    <property type="term" value="F:acetylcholine-gated monoatomic cation-selective channel activity"/>
    <property type="evidence" value="ECO:0007669"/>
    <property type="project" value="InterPro"/>
</dbReference>
<evidence type="ECO:0000313" key="19">
    <source>
        <dbReference type="Proteomes" id="UP000663879"/>
    </source>
</evidence>
<keyword evidence="2" id="KW-1003">Cell membrane</keyword>
<feature type="chain" id="PRO_5032706962" evidence="15">
    <location>
        <begin position="16"/>
        <end position="518"/>
    </location>
</feature>
<protein>
    <submittedName>
        <fullName evidence="18">Uncharacterized protein</fullName>
    </submittedName>
</protein>
<evidence type="ECO:0000256" key="11">
    <source>
        <dbReference type="ARBA" id="ARBA00023286"/>
    </source>
</evidence>
<dbReference type="PANTHER" id="PTHR18945">
    <property type="entry name" value="NEUROTRANSMITTER GATED ION CHANNEL"/>
    <property type="match status" value="1"/>
</dbReference>
<name>A0A814EZ68_9BILA</name>
<dbReference type="FunFam" id="1.20.58.390:FF:000043">
    <property type="entry name" value="AcetylCholine Receptor"/>
    <property type="match status" value="1"/>
</dbReference>
<feature type="domain" description="Neurotransmitter-gated ion-channel ligand-binding" evidence="16">
    <location>
        <begin position="25"/>
        <end position="249"/>
    </location>
</feature>
<evidence type="ECO:0000259" key="16">
    <source>
        <dbReference type="Pfam" id="PF02931"/>
    </source>
</evidence>
<keyword evidence="5" id="KW-0770">Synapse</keyword>
<evidence type="ECO:0000256" key="5">
    <source>
        <dbReference type="ARBA" id="ARBA00023018"/>
    </source>
</evidence>
<evidence type="ECO:0000256" key="4">
    <source>
        <dbReference type="ARBA" id="ARBA00022989"/>
    </source>
</evidence>
<comment type="similarity">
    <text evidence="14">Belongs to the ligand-gated ion channel (TC 1.A.9) family.</text>
</comment>
<dbReference type="InterPro" id="IPR002394">
    <property type="entry name" value="Nicotinic_acetylcholine_rcpt"/>
</dbReference>
<evidence type="ECO:0000256" key="3">
    <source>
        <dbReference type="ARBA" id="ARBA00022692"/>
    </source>
</evidence>
<organism evidence="18 19">
    <name type="scientific">Brachionus calyciflorus</name>
    <dbReference type="NCBI Taxonomy" id="104777"/>
    <lineage>
        <taxon>Eukaryota</taxon>
        <taxon>Metazoa</taxon>
        <taxon>Spiralia</taxon>
        <taxon>Gnathifera</taxon>
        <taxon>Rotifera</taxon>
        <taxon>Eurotatoria</taxon>
        <taxon>Monogononta</taxon>
        <taxon>Pseudotrocha</taxon>
        <taxon>Ploima</taxon>
        <taxon>Brachionidae</taxon>
        <taxon>Brachionus</taxon>
    </lineage>
</organism>
<accession>A0A814EZ68</accession>
<keyword evidence="9" id="KW-0675">Receptor</keyword>
<dbReference type="InterPro" id="IPR038050">
    <property type="entry name" value="Neuro_actylchol_rec"/>
</dbReference>
<feature type="transmembrane region" description="Helical" evidence="14">
    <location>
        <begin position="485"/>
        <end position="506"/>
    </location>
</feature>
<dbReference type="CDD" id="cd19051">
    <property type="entry name" value="LGIC_TM_cation"/>
    <property type="match status" value="1"/>
</dbReference>
<dbReference type="InterPro" id="IPR006202">
    <property type="entry name" value="Neur_chan_lig-bd"/>
</dbReference>
<feature type="signal peptide" evidence="15">
    <location>
        <begin position="1"/>
        <end position="15"/>
    </location>
</feature>
<gene>
    <name evidence="18" type="ORF">OXX778_LOCUS15081</name>
</gene>
<evidence type="ECO:0000256" key="12">
    <source>
        <dbReference type="ARBA" id="ARBA00023303"/>
    </source>
</evidence>
<dbReference type="GO" id="GO:0045211">
    <property type="term" value="C:postsynaptic membrane"/>
    <property type="evidence" value="ECO:0007669"/>
    <property type="project" value="InterPro"/>
</dbReference>
<dbReference type="InterPro" id="IPR006201">
    <property type="entry name" value="Neur_channel"/>
</dbReference>
<dbReference type="InterPro" id="IPR018000">
    <property type="entry name" value="Neurotransmitter_ion_chnl_CS"/>
</dbReference>
<dbReference type="Pfam" id="PF02932">
    <property type="entry name" value="Neur_chan_memb"/>
    <property type="match status" value="1"/>
</dbReference>
<evidence type="ECO:0000313" key="18">
    <source>
        <dbReference type="EMBL" id="CAF0974215.1"/>
    </source>
</evidence>
<dbReference type="Gene3D" id="1.20.58.390">
    <property type="entry name" value="Neurotransmitter-gated ion-channel transmembrane domain"/>
    <property type="match status" value="1"/>
</dbReference>
<keyword evidence="7 14" id="KW-0472">Membrane</keyword>
<dbReference type="InterPro" id="IPR036734">
    <property type="entry name" value="Neur_chan_lig-bd_sf"/>
</dbReference>
<evidence type="ECO:0000256" key="2">
    <source>
        <dbReference type="ARBA" id="ARBA00022475"/>
    </source>
</evidence>
<dbReference type="SUPFAM" id="SSF90112">
    <property type="entry name" value="Neurotransmitter-gated ion-channel transmembrane pore"/>
    <property type="match status" value="1"/>
</dbReference>